<dbReference type="InterPro" id="IPR044862">
    <property type="entry name" value="Pro_4_hyd_alph_FE2OG_OXY"/>
</dbReference>
<feature type="domain" description="Prolyl 4-hydroxylase alpha subunit" evidence="6">
    <location>
        <begin position="3"/>
        <end position="221"/>
    </location>
</feature>
<evidence type="ECO:0000256" key="2">
    <source>
        <dbReference type="ARBA" id="ARBA00022723"/>
    </source>
</evidence>
<comment type="cofactor">
    <cofactor evidence="1">
        <name>L-ascorbate</name>
        <dbReference type="ChEBI" id="CHEBI:38290"/>
    </cofactor>
</comment>
<dbReference type="PANTHER" id="PTHR10869">
    <property type="entry name" value="PROLYL 4-HYDROXYLASE ALPHA SUBUNIT"/>
    <property type="match status" value="1"/>
</dbReference>
<keyword evidence="4" id="KW-0560">Oxidoreductase</keyword>
<proteinExistence type="predicted"/>
<dbReference type="AlphaFoldDB" id="A0A1I1KYD1"/>
<dbReference type="GO" id="GO:0005506">
    <property type="term" value="F:iron ion binding"/>
    <property type="evidence" value="ECO:0007669"/>
    <property type="project" value="InterPro"/>
</dbReference>
<evidence type="ECO:0000256" key="3">
    <source>
        <dbReference type="ARBA" id="ARBA00022964"/>
    </source>
</evidence>
<keyword evidence="5" id="KW-0408">Iron</keyword>
<evidence type="ECO:0000313" key="7">
    <source>
        <dbReference type="EMBL" id="SFC65837.1"/>
    </source>
</evidence>
<dbReference type="GO" id="GO:0051213">
    <property type="term" value="F:dioxygenase activity"/>
    <property type="evidence" value="ECO:0007669"/>
    <property type="project" value="UniProtKB-KW"/>
</dbReference>
<evidence type="ECO:0000256" key="1">
    <source>
        <dbReference type="ARBA" id="ARBA00001961"/>
    </source>
</evidence>
<dbReference type="STRING" id="1164594.SAMN05216204_108147"/>
<organism evidence="7 8">
    <name type="scientific">Massilia yuzhufengensis</name>
    <dbReference type="NCBI Taxonomy" id="1164594"/>
    <lineage>
        <taxon>Bacteria</taxon>
        <taxon>Pseudomonadati</taxon>
        <taxon>Pseudomonadota</taxon>
        <taxon>Betaproteobacteria</taxon>
        <taxon>Burkholderiales</taxon>
        <taxon>Oxalobacteraceae</taxon>
        <taxon>Telluria group</taxon>
        <taxon>Massilia</taxon>
    </lineage>
</organism>
<gene>
    <name evidence="7" type="ORF">SAMN05216204_108147</name>
</gene>
<name>A0A1I1KYD1_9BURK</name>
<dbReference type="RefSeq" id="WP_091874215.1">
    <property type="nucleotide sequence ID" value="NZ_FOLD01000008.1"/>
</dbReference>
<evidence type="ECO:0000313" key="8">
    <source>
        <dbReference type="Proteomes" id="UP000198639"/>
    </source>
</evidence>
<keyword evidence="8" id="KW-1185">Reference proteome</keyword>
<dbReference type="PANTHER" id="PTHR10869:SF246">
    <property type="entry name" value="TRANSMEMBRANE PROLYL 4-HYDROXYLASE"/>
    <property type="match status" value="1"/>
</dbReference>
<dbReference type="Proteomes" id="UP000198639">
    <property type="component" value="Unassembled WGS sequence"/>
</dbReference>
<dbReference type="EMBL" id="FOLD01000008">
    <property type="protein sequence ID" value="SFC65837.1"/>
    <property type="molecule type" value="Genomic_DNA"/>
</dbReference>
<keyword evidence="3" id="KW-0223">Dioxygenase</keyword>
<keyword evidence="2" id="KW-0479">Metal-binding</keyword>
<dbReference type="InterPro" id="IPR006620">
    <property type="entry name" value="Pro_4_hyd_alph"/>
</dbReference>
<protein>
    <submittedName>
        <fullName evidence="7">2OG-Fe(II) oxygenase superfamily protein</fullName>
    </submittedName>
</protein>
<dbReference type="InterPro" id="IPR045054">
    <property type="entry name" value="P4HA-like"/>
</dbReference>
<accession>A0A1I1KYD1</accession>
<dbReference type="GO" id="GO:0016705">
    <property type="term" value="F:oxidoreductase activity, acting on paired donors, with incorporation or reduction of molecular oxygen"/>
    <property type="evidence" value="ECO:0007669"/>
    <property type="project" value="InterPro"/>
</dbReference>
<reference evidence="8" key="1">
    <citation type="submission" date="2016-10" db="EMBL/GenBank/DDBJ databases">
        <authorList>
            <person name="Varghese N."/>
            <person name="Submissions S."/>
        </authorList>
    </citation>
    <scope>NUCLEOTIDE SEQUENCE [LARGE SCALE GENOMIC DNA]</scope>
    <source>
        <strain evidence="8">CGMCC 1.12041</strain>
    </source>
</reference>
<dbReference type="Pfam" id="PF13640">
    <property type="entry name" value="2OG-FeII_Oxy_3"/>
    <property type="match status" value="1"/>
</dbReference>
<sequence length="233" mass="26124">MEDFIGIYDDALTAQQCDAIRARFDASKQVARGRTGNGVDVSKKDSYDLTINGLAEWDDVGAVLTQAMAQHLAQYMAKYRMLLIGALSPQVAHPETGEAVTLSLANFEEFGTPNVVELMQSIYRVGNVNLQKYLQGTGGYHHWHSEIYPQNESCETLHRVLLWQFYLNDVEDGGETEFLYQGRKVEARKGRLIIAPAGFTHTHKGHVARSADKYIATSWILFQRAEVLFGAPR</sequence>
<dbReference type="SMART" id="SM00702">
    <property type="entry name" value="P4Hc"/>
    <property type="match status" value="1"/>
</dbReference>
<evidence type="ECO:0000259" key="6">
    <source>
        <dbReference type="SMART" id="SM00702"/>
    </source>
</evidence>
<dbReference type="GO" id="GO:0031418">
    <property type="term" value="F:L-ascorbic acid binding"/>
    <property type="evidence" value="ECO:0007669"/>
    <property type="project" value="InterPro"/>
</dbReference>
<dbReference type="Gene3D" id="2.60.120.620">
    <property type="entry name" value="q2cbj1_9rhob like domain"/>
    <property type="match status" value="1"/>
</dbReference>
<evidence type="ECO:0000256" key="4">
    <source>
        <dbReference type="ARBA" id="ARBA00023002"/>
    </source>
</evidence>
<dbReference type="OrthoDB" id="269774at2"/>
<evidence type="ECO:0000256" key="5">
    <source>
        <dbReference type="ARBA" id="ARBA00023004"/>
    </source>
</evidence>